<evidence type="ECO:0000313" key="1">
    <source>
        <dbReference type="EMBL" id="SFG74515.1"/>
    </source>
</evidence>
<name>A0A1I2UBF7_9BACT</name>
<dbReference type="STRING" id="435880.SAMN04487988_107155"/>
<dbReference type="RefSeq" id="WP_092791679.1">
    <property type="nucleotide sequence ID" value="NZ_FOPC01000007.1"/>
</dbReference>
<sequence length="536" mass="60501">MRNYRTILTLLLTFGVQVLFAQELVKELVNYSIPKSIYFTGEKIWLEASVFQNEKPSTSQVLYAELLNRENQSVHVEKFLLENGKVFHFIEIPENLPSDHYLLRVFTRVSPLIDLENGLKQEFVTIFNPTKPPKVSAEPITRAFSIPESSASLRLSGSEVKAGEKLSLEFGDLTDLQEVSVAIFNPFLGKTGQIPSEAIYQSEVKGELVPELFGHIVTARVDPMLLDTTRVYFLSVHGMESALYTDRADAEGVLHFDIGGLKHWEFVIAQADQNGSLLDFELQSPAVQTAFKSGFIFPELEIGPNDEAFLQQLLISSGVQTFYSERFEQEPIPVVTGFVADRTFLLDDYTRFETVETVIKEYVPMIAVRTRQGKKQFRSVNEFGNSFSGNPLMLVDGMPVFDSDQMAAFNPKSFEKLDVLSRRFYLNEQEYEGVMSFSTYEGNVGGFPLPSNAIFSQYKGIQIPIELEKSLSESGSLADFRSVLFWSKDPLQTLSDSNELEILTSELSGIFMIQVKSKNPDGSMTNHRLRFEVTED</sequence>
<keyword evidence="2" id="KW-1185">Reference proteome</keyword>
<dbReference type="AlphaFoldDB" id="A0A1I2UBF7"/>
<dbReference type="EMBL" id="FOPC01000007">
    <property type="protein sequence ID" value="SFG74515.1"/>
    <property type="molecule type" value="Genomic_DNA"/>
</dbReference>
<organism evidence="1 2">
    <name type="scientific">Algoriphagus hitonicola</name>
    <dbReference type="NCBI Taxonomy" id="435880"/>
    <lineage>
        <taxon>Bacteria</taxon>
        <taxon>Pseudomonadati</taxon>
        <taxon>Bacteroidota</taxon>
        <taxon>Cytophagia</taxon>
        <taxon>Cytophagales</taxon>
        <taxon>Cyclobacteriaceae</taxon>
        <taxon>Algoriphagus</taxon>
    </lineage>
</organism>
<protein>
    <recommendedName>
        <fullName evidence="3">TonB-dependent Receptor Plug Domain</fullName>
    </recommendedName>
</protein>
<accession>A0A1I2UBF7</accession>
<dbReference type="Proteomes" id="UP000199642">
    <property type="component" value="Unassembled WGS sequence"/>
</dbReference>
<gene>
    <name evidence="1" type="ORF">SAMN04487988_107155</name>
</gene>
<evidence type="ECO:0008006" key="3">
    <source>
        <dbReference type="Google" id="ProtNLM"/>
    </source>
</evidence>
<proteinExistence type="predicted"/>
<evidence type="ECO:0000313" key="2">
    <source>
        <dbReference type="Proteomes" id="UP000199642"/>
    </source>
</evidence>
<reference evidence="2" key="1">
    <citation type="submission" date="2016-10" db="EMBL/GenBank/DDBJ databases">
        <authorList>
            <person name="Varghese N."/>
            <person name="Submissions S."/>
        </authorList>
    </citation>
    <scope>NUCLEOTIDE SEQUENCE [LARGE SCALE GENOMIC DNA]</scope>
    <source>
        <strain evidence="2">DSM 19315</strain>
    </source>
</reference>
<dbReference type="OrthoDB" id="679547at2"/>